<dbReference type="Proteomes" id="UP001597094">
    <property type="component" value="Unassembled WGS sequence"/>
</dbReference>
<gene>
    <name evidence="9" type="ORF">ACFQ2O_03555</name>
</gene>
<dbReference type="PROSITE" id="PS00092">
    <property type="entry name" value="N6_MTASE"/>
    <property type="match status" value="1"/>
</dbReference>
<dbReference type="GO" id="GO:0008168">
    <property type="term" value="F:methyltransferase activity"/>
    <property type="evidence" value="ECO:0007669"/>
    <property type="project" value="UniProtKB-KW"/>
</dbReference>
<dbReference type="PANTHER" id="PTHR42933:SF4">
    <property type="entry name" value="TYPE I RESTRICTION ENZYME ECOKI METHYLASE SUBUNIT"/>
    <property type="match status" value="1"/>
</dbReference>
<evidence type="ECO:0000256" key="7">
    <source>
        <dbReference type="ARBA" id="ARBA00047942"/>
    </source>
</evidence>
<proteinExistence type="inferred from homology"/>
<organism evidence="9 10">
    <name type="scientific">Pontibacter rugosus</name>
    <dbReference type="NCBI Taxonomy" id="1745966"/>
    <lineage>
        <taxon>Bacteria</taxon>
        <taxon>Pseudomonadati</taxon>
        <taxon>Bacteroidota</taxon>
        <taxon>Cytophagia</taxon>
        <taxon>Cytophagales</taxon>
        <taxon>Hymenobacteraceae</taxon>
        <taxon>Pontibacter</taxon>
    </lineage>
</organism>
<evidence type="ECO:0000256" key="6">
    <source>
        <dbReference type="ARBA" id="ARBA00022747"/>
    </source>
</evidence>
<dbReference type="SUPFAM" id="SSF53335">
    <property type="entry name" value="S-adenosyl-L-methionine-dependent methyltransferases"/>
    <property type="match status" value="1"/>
</dbReference>
<keyword evidence="10" id="KW-1185">Reference proteome</keyword>
<keyword evidence="6" id="KW-0680">Restriction system</keyword>
<evidence type="ECO:0000313" key="10">
    <source>
        <dbReference type="Proteomes" id="UP001597094"/>
    </source>
</evidence>
<accession>A0ABW3SP20</accession>
<evidence type="ECO:0000256" key="5">
    <source>
        <dbReference type="ARBA" id="ARBA00022691"/>
    </source>
</evidence>
<comment type="caution">
    <text evidence="9">The sequence shown here is derived from an EMBL/GenBank/DDBJ whole genome shotgun (WGS) entry which is preliminary data.</text>
</comment>
<evidence type="ECO:0000256" key="2">
    <source>
        <dbReference type="ARBA" id="ARBA00011900"/>
    </source>
</evidence>
<reference evidence="10" key="1">
    <citation type="journal article" date="2019" name="Int. J. Syst. Evol. Microbiol.">
        <title>The Global Catalogue of Microorganisms (GCM) 10K type strain sequencing project: providing services to taxonomists for standard genome sequencing and annotation.</title>
        <authorList>
            <consortium name="The Broad Institute Genomics Platform"/>
            <consortium name="The Broad Institute Genome Sequencing Center for Infectious Disease"/>
            <person name="Wu L."/>
            <person name="Ma J."/>
        </authorList>
    </citation>
    <scope>NUCLEOTIDE SEQUENCE [LARGE SCALE GENOMIC DNA]</scope>
    <source>
        <strain evidence="10">JCM 31319</strain>
    </source>
</reference>
<dbReference type="InterPro" id="IPR051537">
    <property type="entry name" value="DNA_Adenine_Mtase"/>
</dbReference>
<dbReference type="Pfam" id="PF02384">
    <property type="entry name" value="N6_Mtase"/>
    <property type="match status" value="1"/>
</dbReference>
<dbReference type="PRINTS" id="PR00507">
    <property type="entry name" value="N12N6MTFRASE"/>
</dbReference>
<evidence type="ECO:0000256" key="4">
    <source>
        <dbReference type="ARBA" id="ARBA00022679"/>
    </source>
</evidence>
<dbReference type="Gene3D" id="3.40.50.150">
    <property type="entry name" value="Vaccinia Virus protein VP39"/>
    <property type="match status" value="1"/>
</dbReference>
<evidence type="ECO:0000313" key="9">
    <source>
        <dbReference type="EMBL" id="MFD1185270.1"/>
    </source>
</evidence>
<sequence>MSEDLVQSATHSIGHYGYIRLGSTKLSQLKRSKYVQGKLSLADETRKPDGIIFLPRGGVKAVVEVKQPKELTAKSLPAVIDYYSVIARAVCNILIITDGKSSYWINPHTKNFLLDERGKRIVEVFDPKAVEGKVLTGEKADRISSLIEQASLCVDESNDQLKPLNIIDPSSLAKTVWQKIWINTGKEPEKCLYNVVEIFLFKFLSDNGVLTGNNSFQRVLDLTMESPVDALTHYSNISRKKIKALFPPGADNTTVINGTIFVNEQGEANTSQAGLFAEVILEFQAFNDKYGSMRHINREFKTRLYESFLRQEAGVKSLGQYFTPRNVVQAIVRMSSAATLRDGARMCDPFCGVGGFVLETIVENKTNILNQYIPHNGIINPKIVLKGYDKGTDEKEDERTIILAKANMLIYFSDLLALYNSEAHLKEFSDKAFNAVFELIRSNLGTFGRHGDEPYDLILTNPPYVTSGSASLKNSIEFNGSGSKFLPIGRGTEALAIQWIVNNLKPHGEAIVVIPDGLLNQTSILNYLTANCFIRGIIALPSRTFYSTPKKTYILAINKKASADEVQTEPVFTYLISEIGESRDARRIPIAQNDLNQMEVQFKQFNATRSRFTPTDLRCKVMGFDVLSAGKHWLVDRFWTKAEKAALGIEDDRNEVDEESFVALAKEAHDEIQKFLETYDVAI</sequence>
<keyword evidence="4 9" id="KW-0808">Transferase</keyword>
<dbReference type="EC" id="2.1.1.72" evidence="2"/>
<feature type="domain" description="DNA methylase adenine-specific" evidence="8">
    <location>
        <begin position="303"/>
        <end position="607"/>
    </location>
</feature>
<keyword evidence="5" id="KW-0949">S-adenosyl-L-methionine</keyword>
<keyword evidence="3 9" id="KW-0489">Methyltransferase</keyword>
<evidence type="ECO:0000259" key="8">
    <source>
        <dbReference type="Pfam" id="PF02384"/>
    </source>
</evidence>
<comment type="catalytic activity">
    <reaction evidence="7">
        <text>a 2'-deoxyadenosine in DNA + S-adenosyl-L-methionine = an N(6)-methyl-2'-deoxyadenosine in DNA + S-adenosyl-L-homocysteine + H(+)</text>
        <dbReference type="Rhea" id="RHEA:15197"/>
        <dbReference type="Rhea" id="RHEA-COMP:12418"/>
        <dbReference type="Rhea" id="RHEA-COMP:12419"/>
        <dbReference type="ChEBI" id="CHEBI:15378"/>
        <dbReference type="ChEBI" id="CHEBI:57856"/>
        <dbReference type="ChEBI" id="CHEBI:59789"/>
        <dbReference type="ChEBI" id="CHEBI:90615"/>
        <dbReference type="ChEBI" id="CHEBI:90616"/>
        <dbReference type="EC" id="2.1.1.72"/>
    </reaction>
</comment>
<evidence type="ECO:0000256" key="1">
    <source>
        <dbReference type="ARBA" id="ARBA00006594"/>
    </source>
</evidence>
<evidence type="ECO:0000256" key="3">
    <source>
        <dbReference type="ARBA" id="ARBA00022603"/>
    </source>
</evidence>
<comment type="similarity">
    <text evidence="1">Belongs to the N(4)/N(6)-methyltransferase family.</text>
</comment>
<dbReference type="GO" id="GO:0032259">
    <property type="term" value="P:methylation"/>
    <property type="evidence" value="ECO:0007669"/>
    <property type="project" value="UniProtKB-KW"/>
</dbReference>
<dbReference type="RefSeq" id="WP_377523013.1">
    <property type="nucleotide sequence ID" value="NZ_JBHTLD010000017.1"/>
</dbReference>
<dbReference type="InterPro" id="IPR002052">
    <property type="entry name" value="DNA_methylase_N6_adenine_CS"/>
</dbReference>
<dbReference type="InterPro" id="IPR003356">
    <property type="entry name" value="DNA_methylase_A-5"/>
</dbReference>
<dbReference type="PANTHER" id="PTHR42933">
    <property type="entry name" value="SLR6095 PROTEIN"/>
    <property type="match status" value="1"/>
</dbReference>
<name>A0ABW3SP20_9BACT</name>
<protein>
    <recommendedName>
        <fullName evidence="2">site-specific DNA-methyltransferase (adenine-specific)</fullName>
        <ecNumber evidence="2">2.1.1.72</ecNumber>
    </recommendedName>
</protein>
<dbReference type="EMBL" id="JBHTLD010000017">
    <property type="protein sequence ID" value="MFD1185270.1"/>
    <property type="molecule type" value="Genomic_DNA"/>
</dbReference>
<dbReference type="InterPro" id="IPR029063">
    <property type="entry name" value="SAM-dependent_MTases_sf"/>
</dbReference>